<comment type="catalytic activity">
    <reaction evidence="4 5">
        <text>L-glutaminyl-[peptide chain release factor] + S-adenosyl-L-methionine = N(5)-methyl-L-glutaminyl-[peptide chain release factor] + S-adenosyl-L-homocysteine + H(+)</text>
        <dbReference type="Rhea" id="RHEA:42896"/>
        <dbReference type="Rhea" id="RHEA-COMP:10271"/>
        <dbReference type="Rhea" id="RHEA-COMP:10272"/>
        <dbReference type="ChEBI" id="CHEBI:15378"/>
        <dbReference type="ChEBI" id="CHEBI:30011"/>
        <dbReference type="ChEBI" id="CHEBI:57856"/>
        <dbReference type="ChEBI" id="CHEBI:59789"/>
        <dbReference type="ChEBI" id="CHEBI:61891"/>
        <dbReference type="EC" id="2.1.1.297"/>
    </reaction>
</comment>
<dbReference type="Pfam" id="PF17827">
    <property type="entry name" value="PrmC_N"/>
    <property type="match status" value="1"/>
</dbReference>
<dbReference type="PANTHER" id="PTHR18895:SF74">
    <property type="entry name" value="MTRF1L RELEASE FACTOR GLUTAMINE METHYLTRANSFERASE"/>
    <property type="match status" value="1"/>
</dbReference>
<feature type="binding site" evidence="5">
    <location>
        <position position="189"/>
    </location>
    <ligand>
        <name>S-adenosyl-L-methionine</name>
        <dbReference type="ChEBI" id="CHEBI:59789"/>
    </ligand>
</feature>
<dbReference type="SUPFAM" id="SSF53335">
    <property type="entry name" value="S-adenosyl-L-methionine-dependent methyltransferases"/>
    <property type="match status" value="1"/>
</dbReference>
<keyword evidence="2 5" id="KW-0808">Transferase</keyword>
<organism evidence="8 9">
    <name type="scientific">Gaetbulibacter aestuarii</name>
    <dbReference type="NCBI Taxonomy" id="1502358"/>
    <lineage>
        <taxon>Bacteria</taxon>
        <taxon>Pseudomonadati</taxon>
        <taxon>Bacteroidota</taxon>
        <taxon>Flavobacteriia</taxon>
        <taxon>Flavobacteriales</taxon>
        <taxon>Flavobacteriaceae</taxon>
        <taxon>Gaetbulibacter</taxon>
    </lineage>
</organism>
<evidence type="ECO:0000256" key="2">
    <source>
        <dbReference type="ARBA" id="ARBA00022679"/>
    </source>
</evidence>
<dbReference type="EC" id="2.1.1.297" evidence="5"/>
<dbReference type="NCBIfam" id="TIGR00536">
    <property type="entry name" value="hemK_fam"/>
    <property type="match status" value="1"/>
</dbReference>
<dbReference type="NCBIfam" id="TIGR03534">
    <property type="entry name" value="RF_mod_PrmC"/>
    <property type="match status" value="1"/>
</dbReference>
<keyword evidence="3 5" id="KW-0949">S-adenosyl-L-methionine</keyword>
<comment type="function">
    <text evidence="5">Methylates the class 1 translation termination release factors RF1/PrfA and RF2/PrfB on the glutamine residue of the universally conserved GGQ motif.</text>
</comment>
<evidence type="ECO:0000313" key="9">
    <source>
        <dbReference type="Proteomes" id="UP001610100"/>
    </source>
</evidence>
<dbReference type="InterPro" id="IPR002052">
    <property type="entry name" value="DNA_methylase_N6_adenine_CS"/>
</dbReference>
<dbReference type="RefSeq" id="WP_344742275.1">
    <property type="nucleotide sequence ID" value="NZ_BAABAY010000007.1"/>
</dbReference>
<reference evidence="8 9" key="1">
    <citation type="submission" date="2024-02" db="EMBL/GenBank/DDBJ databases">
        <title>A Gaetbulibacter species isolated from tidal flats and genomic insights of their niches.</title>
        <authorList>
            <person name="Ye Y."/>
        </authorList>
    </citation>
    <scope>NUCLEOTIDE SEQUENCE [LARGE SCALE GENOMIC DNA]</scope>
    <source>
        <strain evidence="8 9">KYW382</strain>
    </source>
</reference>
<dbReference type="GO" id="GO:0032259">
    <property type="term" value="P:methylation"/>
    <property type="evidence" value="ECO:0007669"/>
    <property type="project" value="UniProtKB-KW"/>
</dbReference>
<feature type="domain" description="Methyltransferase small" evidence="6">
    <location>
        <begin position="111"/>
        <end position="203"/>
    </location>
</feature>
<dbReference type="Gene3D" id="1.10.8.10">
    <property type="entry name" value="DNA helicase RuvA subunit, C-terminal domain"/>
    <property type="match status" value="1"/>
</dbReference>
<comment type="caution">
    <text evidence="5">Lacks conserved residue(s) required for the propagation of feature annotation.</text>
</comment>
<dbReference type="InterPro" id="IPR007848">
    <property type="entry name" value="Small_mtfrase_dom"/>
</dbReference>
<dbReference type="Gene3D" id="3.40.50.150">
    <property type="entry name" value="Vaccinia Virus protein VP39"/>
    <property type="match status" value="1"/>
</dbReference>
<evidence type="ECO:0000256" key="1">
    <source>
        <dbReference type="ARBA" id="ARBA00022603"/>
    </source>
</evidence>
<proteinExistence type="inferred from homology"/>
<evidence type="ECO:0000256" key="5">
    <source>
        <dbReference type="HAMAP-Rule" id="MF_02126"/>
    </source>
</evidence>
<evidence type="ECO:0000259" key="7">
    <source>
        <dbReference type="Pfam" id="PF17827"/>
    </source>
</evidence>
<dbReference type="Pfam" id="PF05175">
    <property type="entry name" value="MTS"/>
    <property type="match status" value="1"/>
</dbReference>
<accession>A0ABW7N1N5</accession>
<keyword evidence="9" id="KW-1185">Reference proteome</keyword>
<evidence type="ECO:0000256" key="3">
    <source>
        <dbReference type="ARBA" id="ARBA00022691"/>
    </source>
</evidence>
<dbReference type="Proteomes" id="UP001610100">
    <property type="component" value="Unassembled WGS sequence"/>
</dbReference>
<dbReference type="HAMAP" id="MF_02126">
    <property type="entry name" value="RF_methyltr_PrmC"/>
    <property type="match status" value="1"/>
</dbReference>
<feature type="binding site" evidence="5">
    <location>
        <begin position="189"/>
        <end position="192"/>
    </location>
    <ligand>
        <name>substrate</name>
    </ligand>
</feature>
<dbReference type="CDD" id="cd02440">
    <property type="entry name" value="AdoMet_MTases"/>
    <property type="match status" value="1"/>
</dbReference>
<dbReference type="InterPro" id="IPR004556">
    <property type="entry name" value="HemK-like"/>
</dbReference>
<name>A0ABW7N1N5_9FLAO</name>
<comment type="similarity">
    <text evidence="5">Belongs to the protein N5-glutamine methyltransferase family. PrmC subfamily.</text>
</comment>
<feature type="domain" description="Release factor glutamine methyltransferase N-terminal" evidence="7">
    <location>
        <begin position="28"/>
        <end position="74"/>
    </location>
</feature>
<dbReference type="PROSITE" id="PS00092">
    <property type="entry name" value="N6_MTASE"/>
    <property type="match status" value="1"/>
</dbReference>
<evidence type="ECO:0000259" key="6">
    <source>
        <dbReference type="Pfam" id="PF05175"/>
    </source>
</evidence>
<dbReference type="InterPro" id="IPR050320">
    <property type="entry name" value="N5-glutamine_MTase"/>
</dbReference>
<evidence type="ECO:0000313" key="8">
    <source>
        <dbReference type="EMBL" id="MFH6772991.1"/>
    </source>
</evidence>
<dbReference type="InterPro" id="IPR019874">
    <property type="entry name" value="RF_methyltr_PrmC"/>
</dbReference>
<comment type="caution">
    <text evidence="8">The sequence shown here is derived from an EMBL/GenBank/DDBJ whole genome shotgun (WGS) entry which is preliminary data.</text>
</comment>
<protein>
    <recommendedName>
        <fullName evidence="5">Release factor glutamine methyltransferase</fullName>
        <shortName evidence="5">RF MTase</shortName>
        <ecNumber evidence="5">2.1.1.297</ecNumber>
    </recommendedName>
    <alternativeName>
        <fullName evidence="5">N5-glutamine methyltransferase PrmC</fullName>
    </alternativeName>
    <alternativeName>
        <fullName evidence="5">Protein-(glutamine-N5) MTase PrmC</fullName>
    </alternativeName>
    <alternativeName>
        <fullName evidence="5">Protein-glutamine N-methyltransferase PrmC</fullName>
    </alternativeName>
</protein>
<dbReference type="InterPro" id="IPR029063">
    <property type="entry name" value="SAM-dependent_MTases_sf"/>
</dbReference>
<feature type="binding site" evidence="5">
    <location>
        <position position="142"/>
    </location>
    <ligand>
        <name>S-adenosyl-L-methionine</name>
        <dbReference type="ChEBI" id="CHEBI:59789"/>
    </ligand>
</feature>
<evidence type="ECO:0000256" key="4">
    <source>
        <dbReference type="ARBA" id="ARBA00048391"/>
    </source>
</evidence>
<dbReference type="GO" id="GO:0102559">
    <property type="term" value="F:peptide chain release factor N(5)-glutamine methyltransferase activity"/>
    <property type="evidence" value="ECO:0007669"/>
    <property type="project" value="UniProtKB-EC"/>
</dbReference>
<dbReference type="PANTHER" id="PTHR18895">
    <property type="entry name" value="HEMK METHYLTRANSFERASE"/>
    <property type="match status" value="1"/>
</dbReference>
<keyword evidence="1 5" id="KW-0489">Methyltransferase</keyword>
<feature type="binding site" evidence="5">
    <location>
        <begin position="119"/>
        <end position="123"/>
    </location>
    <ligand>
        <name>S-adenosyl-L-methionine</name>
        <dbReference type="ChEBI" id="CHEBI:59789"/>
    </ligand>
</feature>
<gene>
    <name evidence="5 8" type="primary">prmC</name>
    <name evidence="8" type="ORF">V8G58_13690</name>
</gene>
<sequence length="284" mass="32622">MTFKSIKQEFHDVLDAIYGADEVDSFFYLLTEFYYQKTRLQIALRPDDVLETPQKLQKALQQLRAEKPIQYIIGETEFFGLPFKVNSDVLIPRPETEELVQWILNHEDASEPLQILDVGTGSGCIAVALAKNLPNSQVFALDISTQALSVAQKNAELNLVKVNFIDTDILDIESTSALFQQKFDIIVSNPPYVRKKEKTSMASNVLDNEPHLALFVEDEDPLLFYRAICRFSKIHLKPKGRLFFEINEFLGNQMIQLLTSEGFHDIQLKQDIFKKDRMIKAIYN</sequence>
<dbReference type="InterPro" id="IPR040758">
    <property type="entry name" value="PrmC_N"/>
</dbReference>
<dbReference type="EMBL" id="JBAWKB010000006">
    <property type="protein sequence ID" value="MFH6772991.1"/>
    <property type="molecule type" value="Genomic_DNA"/>
</dbReference>